<evidence type="ECO:0000313" key="7">
    <source>
        <dbReference type="Proteomes" id="UP000291191"/>
    </source>
</evidence>
<dbReference type="EMBL" id="QRPE01000001">
    <property type="protein sequence ID" value="RHL96724.1"/>
    <property type="molecule type" value="Genomic_DNA"/>
</dbReference>
<dbReference type="Proteomes" id="UP000284772">
    <property type="component" value="Unassembled WGS sequence"/>
</dbReference>
<comment type="caution">
    <text evidence="4">The sequence shown here is derived from an EMBL/GenBank/DDBJ whole genome shotgun (WGS) entry which is preliminary data.</text>
</comment>
<dbReference type="GeneID" id="56563588"/>
<evidence type="ECO:0000256" key="1">
    <source>
        <dbReference type="SAM" id="Phobius"/>
    </source>
</evidence>
<evidence type="ECO:0000313" key="6">
    <source>
        <dbReference type="Proteomes" id="UP000285013"/>
    </source>
</evidence>
<sequence length="191" mass="22787">MNTRIEKTFFIFVVACIIQIIYMCIKNECEMSTLRKKTDVLSSYVIYSVEMIKDISMGSINSTVFPGKNILIYCFSEDMCDECIYQDLAELYKIQEDIRKDKILLLPVYRTTRTNQIILRNKFSNFRYMNVSTDSIKFPFHRENGTEQRFFAFIDEFGRLNSFFFPKKNMQDMTRIYLSGVKSKMEYFDKN</sequence>
<gene>
    <name evidence="2" type="ORF">DWX27_16050</name>
    <name evidence="3" type="ORF">DWZ95_01550</name>
    <name evidence="4" type="ORF">EAJ06_06220</name>
</gene>
<evidence type="ECO:0000313" key="3">
    <source>
        <dbReference type="EMBL" id="RHL96724.1"/>
    </source>
</evidence>
<reference evidence="5 6" key="1">
    <citation type="submission" date="2018-08" db="EMBL/GenBank/DDBJ databases">
        <title>A genome reference for cultivated species of the human gut microbiota.</title>
        <authorList>
            <person name="Zou Y."/>
            <person name="Xue W."/>
            <person name="Luo G."/>
        </authorList>
    </citation>
    <scope>NUCLEOTIDE SEQUENCE [LARGE SCALE GENOMIC DNA]</scope>
    <source>
        <strain evidence="2 5">AF19-10AC</strain>
        <strain evidence="3 6">AF36-16BH</strain>
    </source>
</reference>
<protein>
    <recommendedName>
        <fullName evidence="8">Alkyl hydroperoxide reductase subunit C/ Thiol specific antioxidant domain-containing protein</fullName>
    </recommendedName>
</protein>
<name>A0A415AT60_9BACE</name>
<dbReference type="EMBL" id="RCXO01000005">
    <property type="protein sequence ID" value="RYT81638.1"/>
    <property type="molecule type" value="Genomic_DNA"/>
</dbReference>
<dbReference type="EMBL" id="QRWT01000020">
    <property type="protein sequence ID" value="RGT49227.1"/>
    <property type="molecule type" value="Genomic_DNA"/>
</dbReference>
<keyword evidence="1" id="KW-0472">Membrane</keyword>
<evidence type="ECO:0008006" key="8">
    <source>
        <dbReference type="Google" id="ProtNLM"/>
    </source>
</evidence>
<proteinExistence type="predicted"/>
<dbReference type="Proteomes" id="UP000285013">
    <property type="component" value="Unassembled WGS sequence"/>
</dbReference>
<keyword evidence="1" id="KW-0812">Transmembrane</keyword>
<feature type="transmembrane region" description="Helical" evidence="1">
    <location>
        <begin position="6"/>
        <end position="25"/>
    </location>
</feature>
<organism evidence="4 7">
    <name type="scientific">Bacteroides intestinalis</name>
    <dbReference type="NCBI Taxonomy" id="329854"/>
    <lineage>
        <taxon>Bacteria</taxon>
        <taxon>Pseudomonadati</taxon>
        <taxon>Bacteroidota</taxon>
        <taxon>Bacteroidia</taxon>
        <taxon>Bacteroidales</taxon>
        <taxon>Bacteroidaceae</taxon>
        <taxon>Bacteroides</taxon>
    </lineage>
</organism>
<keyword evidence="7" id="KW-1185">Reference proteome</keyword>
<keyword evidence="1" id="KW-1133">Transmembrane helix</keyword>
<reference evidence="4 7" key="2">
    <citation type="journal article" date="2019" name="Science, e1252229">
        <title>Invertible promoters mediate bacterial phase variation, antibiotic resistance, and host adaptation in the gut.</title>
        <authorList>
            <person name="Jiang X."/>
            <person name="Hall A.B."/>
            <person name="Arthur T.D."/>
            <person name="Plichta D.R."/>
            <person name="Covington C.T."/>
            <person name="Poyet M."/>
            <person name="Crothers J."/>
            <person name="Moses P.L."/>
            <person name="Tolonen A.C."/>
            <person name="Vlamakis H."/>
            <person name="Alm E.J."/>
            <person name="Xavier R.J."/>
        </authorList>
    </citation>
    <scope>NUCLEOTIDE SEQUENCE [LARGE SCALE GENOMIC DNA]</scope>
    <source>
        <strain evidence="4">Bf_0095</strain>
        <strain evidence="7">bf_0095</strain>
    </source>
</reference>
<dbReference type="RefSeq" id="WP_007661109.1">
    <property type="nucleotide sequence ID" value="NZ_CABMMK010000008.1"/>
</dbReference>
<accession>A0A415AT60</accession>
<dbReference type="OrthoDB" id="677754at2"/>
<evidence type="ECO:0000313" key="4">
    <source>
        <dbReference type="EMBL" id="RYT81638.1"/>
    </source>
</evidence>
<evidence type="ECO:0000313" key="5">
    <source>
        <dbReference type="Proteomes" id="UP000284772"/>
    </source>
</evidence>
<dbReference type="Proteomes" id="UP000291191">
    <property type="component" value="Unassembled WGS sequence"/>
</dbReference>
<dbReference type="AlphaFoldDB" id="A0A415AT60"/>
<evidence type="ECO:0000313" key="2">
    <source>
        <dbReference type="EMBL" id="RGT49227.1"/>
    </source>
</evidence>